<reference evidence="1" key="1">
    <citation type="submission" date="2009-02" db="EMBL/GenBank/DDBJ databases">
        <authorList>
            <person name="Fulton L."/>
            <person name="Clifton S."/>
            <person name="Fulton B."/>
            <person name="Xu J."/>
            <person name="Minx P."/>
            <person name="Pepin K.H."/>
            <person name="Johnson M."/>
            <person name="Bhonagiri V."/>
            <person name="Nash W.E."/>
            <person name="Mardis E.R."/>
            <person name="Wilson R.K."/>
        </authorList>
    </citation>
    <scope>NUCLEOTIDE SEQUENCE [LARGE SCALE GENOMIC DNA]</scope>
    <source>
        <strain evidence="1">DSM 15053</strain>
    </source>
</reference>
<reference evidence="1" key="2">
    <citation type="submission" date="2013-06" db="EMBL/GenBank/DDBJ databases">
        <title>Draft genome sequence of Clostridium hylemonae (DSM 15053).</title>
        <authorList>
            <person name="Sudarsanam P."/>
            <person name="Ley R."/>
            <person name="Guruge J."/>
            <person name="Turnbaugh P.J."/>
            <person name="Mahowald M."/>
            <person name="Liep D."/>
            <person name="Gordon J."/>
        </authorList>
    </citation>
    <scope>NUCLEOTIDE SEQUENCE</scope>
    <source>
        <strain evidence="1">DSM 15053</strain>
    </source>
</reference>
<name>C0C408_9FIRM</name>
<gene>
    <name evidence="1" type="ORF">CLOHYLEM_06821</name>
</gene>
<organism evidence="1 2">
    <name type="scientific">[Clostridium] hylemonae DSM 15053</name>
    <dbReference type="NCBI Taxonomy" id="553973"/>
    <lineage>
        <taxon>Bacteria</taxon>
        <taxon>Bacillati</taxon>
        <taxon>Bacillota</taxon>
        <taxon>Clostridia</taxon>
        <taxon>Lachnospirales</taxon>
        <taxon>Lachnospiraceae</taxon>
    </lineage>
</organism>
<dbReference type="AlphaFoldDB" id="C0C408"/>
<dbReference type="HOGENOM" id="CLU_3151265_0_0_9"/>
<dbReference type="Proteomes" id="UP000004893">
    <property type="component" value="Unassembled WGS sequence"/>
</dbReference>
<dbReference type="EMBL" id="ABYI02000032">
    <property type="protein sequence ID" value="EEG73082.1"/>
    <property type="molecule type" value="Genomic_DNA"/>
</dbReference>
<sequence length="48" mass="5832">MFGHIYQDVKKITVIVLKNRHKITGRDLVYEVSLYYNRNTENKWKGVY</sequence>
<evidence type="ECO:0000313" key="1">
    <source>
        <dbReference type="EMBL" id="EEG73082.1"/>
    </source>
</evidence>
<keyword evidence="2" id="KW-1185">Reference proteome</keyword>
<proteinExistence type="predicted"/>
<comment type="caution">
    <text evidence="1">The sequence shown here is derived from an EMBL/GenBank/DDBJ whole genome shotgun (WGS) entry which is preliminary data.</text>
</comment>
<accession>C0C408</accession>
<protein>
    <submittedName>
        <fullName evidence="1">Uncharacterized protein</fullName>
    </submittedName>
</protein>
<evidence type="ECO:0000313" key="2">
    <source>
        <dbReference type="Proteomes" id="UP000004893"/>
    </source>
</evidence>